<accession>A0A7S4C0V2</accession>
<keyword evidence="4 6" id="KW-0472">Membrane</keyword>
<comment type="subcellular location">
    <subcellularLocation>
        <location evidence="1">Membrane</location>
        <topology evidence="1">Multi-pass membrane protein</topology>
    </subcellularLocation>
</comment>
<gene>
    <name evidence="7" type="ORF">PCAR00345_LOCUS36198</name>
</gene>
<evidence type="ECO:0000256" key="6">
    <source>
        <dbReference type="SAM" id="Phobius"/>
    </source>
</evidence>
<protein>
    <submittedName>
        <fullName evidence="7">Uncharacterized protein</fullName>
    </submittedName>
</protein>
<keyword evidence="3 6" id="KW-1133">Transmembrane helix</keyword>
<feature type="transmembrane region" description="Helical" evidence="6">
    <location>
        <begin position="286"/>
        <end position="312"/>
    </location>
</feature>
<evidence type="ECO:0000256" key="2">
    <source>
        <dbReference type="ARBA" id="ARBA00022692"/>
    </source>
</evidence>
<feature type="transmembrane region" description="Helical" evidence="6">
    <location>
        <begin position="354"/>
        <end position="378"/>
    </location>
</feature>
<dbReference type="EMBL" id="HBIZ01057295">
    <property type="protein sequence ID" value="CAE0783494.1"/>
    <property type="molecule type" value="Transcribed_RNA"/>
</dbReference>
<dbReference type="PANTHER" id="PTHR12570">
    <property type="match status" value="1"/>
</dbReference>
<dbReference type="AlphaFoldDB" id="A0A7S4C0V2"/>
<feature type="transmembrane region" description="Helical" evidence="6">
    <location>
        <begin position="256"/>
        <end position="274"/>
    </location>
</feature>
<dbReference type="SUPFAM" id="SSF103481">
    <property type="entry name" value="Multidrug resistance efflux transporter EmrE"/>
    <property type="match status" value="1"/>
</dbReference>
<feature type="transmembrane region" description="Helical" evidence="6">
    <location>
        <begin position="390"/>
        <end position="410"/>
    </location>
</feature>
<feature type="transmembrane region" description="Helical" evidence="6">
    <location>
        <begin position="139"/>
        <end position="161"/>
    </location>
</feature>
<feature type="transmembrane region" description="Helical" evidence="6">
    <location>
        <begin position="324"/>
        <end position="342"/>
    </location>
</feature>
<dbReference type="InterPro" id="IPR037185">
    <property type="entry name" value="EmrE-like"/>
</dbReference>
<feature type="transmembrane region" description="Helical" evidence="6">
    <location>
        <begin position="168"/>
        <end position="187"/>
    </location>
</feature>
<evidence type="ECO:0000256" key="1">
    <source>
        <dbReference type="ARBA" id="ARBA00004141"/>
    </source>
</evidence>
<evidence type="ECO:0000256" key="4">
    <source>
        <dbReference type="ARBA" id="ARBA00023136"/>
    </source>
</evidence>
<dbReference type="Pfam" id="PF05653">
    <property type="entry name" value="Mg_trans_NIPA"/>
    <property type="match status" value="2"/>
</dbReference>
<dbReference type="GO" id="GO:0016020">
    <property type="term" value="C:membrane"/>
    <property type="evidence" value="ECO:0007669"/>
    <property type="project" value="UniProtKB-SubCell"/>
</dbReference>
<organism evidence="7">
    <name type="scientific">Chrysotila carterae</name>
    <name type="common">Marine alga</name>
    <name type="synonym">Syracosphaera carterae</name>
    <dbReference type="NCBI Taxonomy" id="13221"/>
    <lineage>
        <taxon>Eukaryota</taxon>
        <taxon>Haptista</taxon>
        <taxon>Haptophyta</taxon>
        <taxon>Prymnesiophyceae</taxon>
        <taxon>Isochrysidales</taxon>
        <taxon>Isochrysidaceae</taxon>
        <taxon>Chrysotila</taxon>
    </lineage>
</organism>
<dbReference type="PANTHER" id="PTHR12570:SF65">
    <property type="entry name" value="MAGNESIUM TRANSPORTER NIPA9-RELATED"/>
    <property type="match status" value="1"/>
</dbReference>
<name>A0A7S4C0V2_CHRCT</name>
<evidence type="ECO:0000256" key="5">
    <source>
        <dbReference type="SAM" id="MobiDB-lite"/>
    </source>
</evidence>
<proteinExistence type="predicted"/>
<reference evidence="7" key="1">
    <citation type="submission" date="2021-01" db="EMBL/GenBank/DDBJ databases">
        <authorList>
            <person name="Corre E."/>
            <person name="Pelletier E."/>
            <person name="Niang G."/>
            <person name="Scheremetjew M."/>
            <person name="Finn R."/>
            <person name="Kale V."/>
            <person name="Holt S."/>
            <person name="Cochrane G."/>
            <person name="Meng A."/>
            <person name="Brown T."/>
            <person name="Cohen L."/>
        </authorList>
    </citation>
    <scope>NUCLEOTIDE SEQUENCE</scope>
    <source>
        <strain evidence="7">CCMP645</strain>
    </source>
</reference>
<sequence>MSLRTCANSYTAAYCADTLAYLLQTNGTGCCDIGREQYVVGSCNECTGDFECPPYSPPVAFSFSTLSWGSYLALAADTVISFGLALQKYAHKRMYARTGENASSLSESCQEPAWVLGTLLLICAESGNFMAYGDAKTPAAVVASLGCVSVIANWVISCVWLEERFRLLDLFGVGVVILGVVLIIFFVPAAQQEEAAFIPCPLWFSRNFSDAPCGTVPQLWPSGGAEGSPLRPGAEVCDEEFLVYKSGYWYIWQPAWLIYLAVTLAGIGVSQWLLRRDGPQHAASFLIVADIAGGYTVCASVTVSTFLFSYAIGAGKWYVLAEPLFWAMGLVMGITAVVQMDYINKAMAHFDASIVVPTHYVLFTIFSILGPSILYQQLAQEHKSFPLPGAWMWTLFITGIVLTSLGVAILSCGKGAQNDEQLDPQAESEPVGSPQRSRSRTVVIRYGTMSNNTALFLAPVLAHSRSRTTSDLLAEGNGKPQLRARAPSFVRGGKSLCYSLR</sequence>
<dbReference type="InterPro" id="IPR008521">
    <property type="entry name" value="Mg_trans_NIPA"/>
</dbReference>
<feature type="region of interest" description="Disordered" evidence="5">
    <location>
        <begin position="418"/>
        <end position="438"/>
    </location>
</feature>
<keyword evidence="2 6" id="KW-0812">Transmembrane</keyword>
<evidence type="ECO:0000256" key="3">
    <source>
        <dbReference type="ARBA" id="ARBA00022989"/>
    </source>
</evidence>
<evidence type="ECO:0000313" key="7">
    <source>
        <dbReference type="EMBL" id="CAE0783494.1"/>
    </source>
</evidence>
<dbReference type="GO" id="GO:0015095">
    <property type="term" value="F:magnesium ion transmembrane transporter activity"/>
    <property type="evidence" value="ECO:0007669"/>
    <property type="project" value="InterPro"/>
</dbReference>